<dbReference type="PANTHER" id="PTHR39965:SF1">
    <property type="entry name" value="CRISPR SYSTEM CMR SUBUNIT CMR6"/>
    <property type="match status" value="1"/>
</dbReference>
<dbReference type="GO" id="GO:0051607">
    <property type="term" value="P:defense response to virus"/>
    <property type="evidence" value="ECO:0007669"/>
    <property type="project" value="UniProtKB-KW"/>
</dbReference>
<evidence type="ECO:0000256" key="2">
    <source>
        <dbReference type="ARBA" id="ARBA00093789"/>
    </source>
</evidence>
<organism evidence="4 5">
    <name type="scientific">Candidatus Hakubella thermalkaliphila</name>
    <dbReference type="NCBI Taxonomy" id="2754717"/>
    <lineage>
        <taxon>Bacteria</taxon>
        <taxon>Bacillati</taxon>
        <taxon>Actinomycetota</taxon>
        <taxon>Actinomycetota incertae sedis</taxon>
        <taxon>Candidatus Hakubellales</taxon>
        <taxon>Candidatus Hakubellaceae</taxon>
        <taxon>Candidatus Hakubella</taxon>
    </lineage>
</organism>
<dbReference type="AlphaFoldDB" id="A0A6V8PIX5"/>
<dbReference type="Pfam" id="PF03787">
    <property type="entry name" value="RAMPs"/>
    <property type="match status" value="1"/>
</dbReference>
<feature type="domain" description="CRISPR type III-associated protein" evidence="3">
    <location>
        <begin position="9"/>
        <end position="196"/>
    </location>
</feature>
<protein>
    <submittedName>
        <fullName evidence="4">CRISPR-associated protein Cmr6</fullName>
    </submittedName>
</protein>
<dbReference type="Proteomes" id="UP000568877">
    <property type="component" value="Unassembled WGS sequence"/>
</dbReference>
<comment type="caution">
    <text evidence="4">The sequence shown here is derived from an EMBL/GenBank/DDBJ whole genome shotgun (WGS) entry which is preliminary data.</text>
</comment>
<gene>
    <name evidence="4" type="ORF">HKBW3S42_00559</name>
</gene>
<keyword evidence="1" id="KW-0051">Antiviral defense</keyword>
<evidence type="ECO:0000313" key="5">
    <source>
        <dbReference type="Proteomes" id="UP000568877"/>
    </source>
</evidence>
<accession>A0A6V8PIX5</accession>
<proteinExistence type="predicted"/>
<evidence type="ECO:0000256" key="1">
    <source>
        <dbReference type="ARBA" id="ARBA00023118"/>
    </source>
</evidence>
<evidence type="ECO:0000259" key="3">
    <source>
        <dbReference type="Pfam" id="PF03787"/>
    </source>
</evidence>
<dbReference type="NCBIfam" id="TIGR01898">
    <property type="entry name" value="cas_TM1791_cmr6"/>
    <property type="match status" value="1"/>
</dbReference>
<reference evidence="4 5" key="1">
    <citation type="journal article" date="2020" name="Front. Microbiol.">
        <title>Single-cell genomics of novel Actinobacteria with the Wood-Ljungdahl pathway discovered in a serpentinizing system.</title>
        <authorList>
            <person name="Merino N."/>
            <person name="Kawai M."/>
            <person name="Boyd E.S."/>
            <person name="Colman D.R."/>
            <person name="McGlynn S.E."/>
            <person name="Nealson K.H."/>
            <person name="Kurokawa K."/>
            <person name="Hongoh Y."/>
        </authorList>
    </citation>
    <scope>NUCLEOTIDE SEQUENCE [LARGE SCALE GENOMIC DNA]</scope>
    <source>
        <strain evidence="4 5">S42</strain>
    </source>
</reference>
<dbReference type="EMBL" id="BLSA01000049">
    <property type="protein sequence ID" value="GFP32253.1"/>
    <property type="molecule type" value="Genomic_DNA"/>
</dbReference>
<dbReference type="InterPro" id="IPR010172">
    <property type="entry name" value="CRISPR-assoc_prot_TM1791"/>
</dbReference>
<dbReference type="PANTHER" id="PTHR39965">
    <property type="entry name" value="CRISPR SYSTEM CMR SUBUNIT CMR6"/>
    <property type="match status" value="1"/>
</dbReference>
<comment type="subunit">
    <text evidence="2">Part of the Csm effector complex that includes Cas10, Csm2, Csm3, Csm4 and Csm5.</text>
</comment>
<name>A0A6V8PIX5_9ACTN</name>
<evidence type="ECO:0000313" key="4">
    <source>
        <dbReference type="EMBL" id="GFP32253.1"/>
    </source>
</evidence>
<dbReference type="InterPro" id="IPR005537">
    <property type="entry name" value="RAMP_III_fam"/>
</dbReference>
<sequence length="205" mass="22566">MTRMAPGLGITSVFENGIILHHIHGFPYIPGSALKGIAQDYALQVEYRERSNVVLRRQAKKDPCFVAVFGAQTPEKGENISDFQAFRGGAIFFDALPLHDSDLLAVDVMTPHYGDYYSSGGGTAPADYLNPNPIVFLTVREGVRFLFCLAAQEVKDKDGNLSRWAIEVLNDAQRWLEGALTILGVGGKTAVGYGYFQDFRDHPLP</sequence>